<dbReference type="EMBL" id="JANPWB010000015">
    <property type="protein sequence ID" value="KAJ1090382.1"/>
    <property type="molecule type" value="Genomic_DNA"/>
</dbReference>
<organism evidence="2 3">
    <name type="scientific">Pleurodeles waltl</name>
    <name type="common">Iberian ribbed newt</name>
    <dbReference type="NCBI Taxonomy" id="8319"/>
    <lineage>
        <taxon>Eukaryota</taxon>
        <taxon>Metazoa</taxon>
        <taxon>Chordata</taxon>
        <taxon>Craniata</taxon>
        <taxon>Vertebrata</taxon>
        <taxon>Euteleostomi</taxon>
        <taxon>Amphibia</taxon>
        <taxon>Batrachia</taxon>
        <taxon>Caudata</taxon>
        <taxon>Salamandroidea</taxon>
        <taxon>Salamandridae</taxon>
        <taxon>Pleurodelinae</taxon>
        <taxon>Pleurodeles</taxon>
    </lineage>
</organism>
<dbReference type="Gene3D" id="3.40.50.1110">
    <property type="entry name" value="SGNH hydrolase"/>
    <property type="match status" value="1"/>
</dbReference>
<dbReference type="CDD" id="cd00229">
    <property type="entry name" value="SGNH_hydrolase"/>
    <property type="match status" value="1"/>
</dbReference>
<dbReference type="AlphaFoldDB" id="A0AAV7LHA3"/>
<dbReference type="Proteomes" id="UP001066276">
    <property type="component" value="Chromosome 11"/>
</dbReference>
<comment type="caution">
    <text evidence="2">The sequence shown here is derived from an EMBL/GenBank/DDBJ whole genome shotgun (WGS) entry which is preliminary data.</text>
</comment>
<keyword evidence="3" id="KW-1185">Reference proteome</keyword>
<feature type="region of interest" description="Disordered" evidence="1">
    <location>
        <begin position="25"/>
        <end position="55"/>
    </location>
</feature>
<accession>A0AAV7LHA3</accession>
<sequence>MFMRSADQRLGRPAGFRVSVEVRAPPVHRFEERAQSGAGRPTSREIPSQERGSSDPILRITQTIPASRSAISGLVTDEEELDYEDEVPVLGVRAAAAQKATSSGRAVQGDRLSSRRELAGSLRRVAEIPWAGTGSGCAEDGGSQGVMGIRRVRMLELVQQSIAPSTRRSYEQAWLEFLKSGAVKQEGGVEACEIQREDAIHFIMQQIEFGLSAVTISGCVGGPDGGCSVWIVGHSFVRWAEKQVASRHFGTQLGLDGARIRINWVGKSGKRWGELLSVLSRRMEREIFPDLLVIHLVENDLVSLSGIGLLKTMKIDLVRIKERWAGRHIVWTGMVPRRVWRGAYSFSGIEKQRRKVNREMRKCCQEKGFSFLLHENLVASAVELFRQDGVHLTFMGNKLYLLDLRIMIADLLGEKLWDRKFVGLGRKTPGGFSWVAGDLHR</sequence>
<reference evidence="2" key="1">
    <citation type="journal article" date="2022" name="bioRxiv">
        <title>Sequencing and chromosome-scale assembly of the giantPleurodeles waltlgenome.</title>
        <authorList>
            <person name="Brown T."/>
            <person name="Elewa A."/>
            <person name="Iarovenko S."/>
            <person name="Subramanian E."/>
            <person name="Araus A.J."/>
            <person name="Petzold A."/>
            <person name="Susuki M."/>
            <person name="Suzuki K.-i.T."/>
            <person name="Hayashi T."/>
            <person name="Toyoda A."/>
            <person name="Oliveira C."/>
            <person name="Osipova E."/>
            <person name="Leigh N.D."/>
            <person name="Simon A."/>
            <person name="Yun M.H."/>
        </authorList>
    </citation>
    <scope>NUCLEOTIDE SEQUENCE</scope>
    <source>
        <strain evidence="2">20211129_DDA</strain>
        <tissue evidence="2">Liver</tissue>
    </source>
</reference>
<dbReference type="SUPFAM" id="SSF52266">
    <property type="entry name" value="SGNH hydrolase"/>
    <property type="match status" value="1"/>
</dbReference>
<evidence type="ECO:0000313" key="2">
    <source>
        <dbReference type="EMBL" id="KAJ1090382.1"/>
    </source>
</evidence>
<proteinExistence type="predicted"/>
<name>A0AAV7LHA3_PLEWA</name>
<dbReference type="InterPro" id="IPR036514">
    <property type="entry name" value="SGNH_hydro_sf"/>
</dbReference>
<gene>
    <name evidence="2" type="ORF">NDU88_003515</name>
</gene>
<evidence type="ECO:0000313" key="3">
    <source>
        <dbReference type="Proteomes" id="UP001066276"/>
    </source>
</evidence>
<evidence type="ECO:0000256" key="1">
    <source>
        <dbReference type="SAM" id="MobiDB-lite"/>
    </source>
</evidence>
<protein>
    <submittedName>
        <fullName evidence="2">Uncharacterized protein</fullName>
    </submittedName>
</protein>